<gene>
    <name evidence="2" type="ORF">P8627_14275</name>
</gene>
<keyword evidence="3" id="KW-1185">Reference proteome</keyword>
<sequence>MPLDRLVLILVIVVVAAAATVWLGAVIAASFAWEGGLALLIPAALVAYVVFRVVADRLGNSEDDKYDRMD</sequence>
<evidence type="ECO:0000256" key="1">
    <source>
        <dbReference type="SAM" id="Phobius"/>
    </source>
</evidence>
<keyword evidence="1" id="KW-1133">Transmembrane helix</keyword>
<protein>
    <submittedName>
        <fullName evidence="2">Uncharacterized protein</fullName>
    </submittedName>
</protein>
<evidence type="ECO:0000313" key="3">
    <source>
        <dbReference type="Proteomes" id="UP001243420"/>
    </source>
</evidence>
<keyword evidence="1" id="KW-0472">Membrane</keyword>
<proteinExistence type="predicted"/>
<dbReference type="RefSeq" id="WP_279964897.1">
    <property type="nucleotide sequence ID" value="NZ_CP122537.1"/>
</dbReference>
<name>A0ABY8LA69_9RHOB</name>
<feature type="transmembrane region" description="Helical" evidence="1">
    <location>
        <begin position="37"/>
        <end position="55"/>
    </location>
</feature>
<dbReference type="Proteomes" id="UP001243420">
    <property type="component" value="Chromosome"/>
</dbReference>
<feature type="transmembrane region" description="Helical" evidence="1">
    <location>
        <begin position="7"/>
        <end position="31"/>
    </location>
</feature>
<organism evidence="2 3">
    <name type="scientific">Jannaschia ovalis</name>
    <dbReference type="NCBI Taxonomy" id="3038773"/>
    <lineage>
        <taxon>Bacteria</taxon>
        <taxon>Pseudomonadati</taxon>
        <taxon>Pseudomonadota</taxon>
        <taxon>Alphaproteobacteria</taxon>
        <taxon>Rhodobacterales</taxon>
        <taxon>Roseobacteraceae</taxon>
        <taxon>Jannaschia</taxon>
    </lineage>
</organism>
<dbReference type="EMBL" id="CP122537">
    <property type="protein sequence ID" value="WGH78184.1"/>
    <property type="molecule type" value="Genomic_DNA"/>
</dbReference>
<reference evidence="2 3" key="1">
    <citation type="submission" date="2023-04" db="EMBL/GenBank/DDBJ databases">
        <title>Jannaschia ovalis sp. nov., a marine bacterium isolated from sea tidal flat.</title>
        <authorList>
            <person name="Kwon D.Y."/>
            <person name="Kim J.-J."/>
        </authorList>
    </citation>
    <scope>NUCLEOTIDE SEQUENCE [LARGE SCALE GENOMIC DNA]</scope>
    <source>
        <strain evidence="2 3">GRR-S6-38</strain>
    </source>
</reference>
<accession>A0ABY8LA69</accession>
<evidence type="ECO:0000313" key="2">
    <source>
        <dbReference type="EMBL" id="WGH78184.1"/>
    </source>
</evidence>
<keyword evidence="1" id="KW-0812">Transmembrane</keyword>